<accession>A0AAV2SY93</accession>
<dbReference type="InterPro" id="IPR036691">
    <property type="entry name" value="Endo/exonu/phosph_ase_sf"/>
</dbReference>
<keyword evidence="4" id="KW-1185">Reference proteome</keyword>
<feature type="coiled-coil region" evidence="1">
    <location>
        <begin position="221"/>
        <end position="248"/>
    </location>
</feature>
<feature type="non-terminal residue" evidence="3">
    <location>
        <position position="1"/>
    </location>
</feature>
<sequence>EDLWLELLLPSSKPLFIGTCYRAPHNNNIIDCLETTMSKLRPDCDTILLGDFNICLMNNNTNLKNRYTELLDTHNYTQLINSPTRVTQSTATLIDHIHTNNPNKICQSGVIESGISDHYIIFCTRKTVREHINKHNPITIRSMKNYSKDILVEKLQSLDWSIVTQSINDVNDAWEKFKTLFTLAMDEVAPNKEIRIKGRTEPWINDEILELLQDRDRALVQSNKNRLNNELRKNYSKLRNKAIKLIRKTKANYFSDKVEEHKENPKLLWKQFKTLGYSNKNKEKSRIILEIDNEKCFDPKKVVNYINNFFLTIAAKLQSQIKNVPNIFITTSHIFQTHYTNKGIIPKSHKISKVTEEFVYKELCKLNPTKSTGIDGIKPKFLKDGAEVIKGTITHIVNLSIETGTVPEELKSAIVKPLYKKNSRLEVGNYRPVSLLCIVSKILERAVFVQVQKYLNDNNILYEFQSGFRKSYSTDTCLINLMDHIRMLVSKGKYVGMVLLDLQKAFDTVDHEILCKKLEGMGIDFTEWFKSYLGEGNK</sequence>
<reference evidence="3 4" key="1">
    <citation type="submission" date="2024-05" db="EMBL/GenBank/DDBJ databases">
        <authorList>
            <person name="Wallberg A."/>
        </authorList>
    </citation>
    <scope>NUCLEOTIDE SEQUENCE [LARGE SCALE GENOMIC DNA]</scope>
</reference>
<evidence type="ECO:0000313" key="3">
    <source>
        <dbReference type="EMBL" id="CAL4251643.1"/>
    </source>
</evidence>
<dbReference type="PANTHER" id="PTHR47510:SF3">
    <property type="entry name" value="ENDO_EXONUCLEASE_PHOSPHATASE DOMAIN-CONTAINING PROTEIN"/>
    <property type="match status" value="1"/>
</dbReference>
<dbReference type="SUPFAM" id="SSF56219">
    <property type="entry name" value="DNase I-like"/>
    <property type="match status" value="1"/>
</dbReference>
<dbReference type="Gene3D" id="3.60.10.10">
    <property type="entry name" value="Endonuclease/exonuclease/phosphatase"/>
    <property type="match status" value="1"/>
</dbReference>
<comment type="caution">
    <text evidence="3">The sequence shown here is derived from an EMBL/GenBank/DDBJ whole genome shotgun (WGS) entry which is preliminary data.</text>
</comment>
<name>A0AAV2SY93_MEGNR</name>
<dbReference type="EMBL" id="CAXKWB010171165">
    <property type="protein sequence ID" value="CAL4251643.1"/>
    <property type="molecule type" value="Genomic_DNA"/>
</dbReference>
<protein>
    <recommendedName>
        <fullName evidence="2">Reverse transcriptase domain-containing protein</fullName>
    </recommendedName>
</protein>
<dbReference type="Proteomes" id="UP001497623">
    <property type="component" value="Unassembled WGS sequence"/>
</dbReference>
<dbReference type="Pfam" id="PF00078">
    <property type="entry name" value="RVT_1"/>
    <property type="match status" value="1"/>
</dbReference>
<evidence type="ECO:0000313" key="4">
    <source>
        <dbReference type="Proteomes" id="UP001497623"/>
    </source>
</evidence>
<gene>
    <name evidence="3" type="ORF">MNOR_LOCUS41801</name>
</gene>
<evidence type="ECO:0000259" key="2">
    <source>
        <dbReference type="PROSITE" id="PS50878"/>
    </source>
</evidence>
<dbReference type="AlphaFoldDB" id="A0AAV2SY93"/>
<dbReference type="PANTHER" id="PTHR47510">
    <property type="entry name" value="REVERSE TRANSCRIPTASE DOMAIN-CONTAINING PROTEIN"/>
    <property type="match status" value="1"/>
</dbReference>
<evidence type="ECO:0000256" key="1">
    <source>
        <dbReference type="SAM" id="Coils"/>
    </source>
</evidence>
<dbReference type="SUPFAM" id="SSF56672">
    <property type="entry name" value="DNA/RNA polymerases"/>
    <property type="match status" value="1"/>
</dbReference>
<proteinExistence type="predicted"/>
<dbReference type="InterPro" id="IPR000477">
    <property type="entry name" value="RT_dom"/>
</dbReference>
<dbReference type="PROSITE" id="PS50878">
    <property type="entry name" value="RT_POL"/>
    <property type="match status" value="1"/>
</dbReference>
<feature type="domain" description="Reverse transcriptase" evidence="2">
    <location>
        <begin position="399"/>
        <end position="538"/>
    </location>
</feature>
<dbReference type="GO" id="GO:0071897">
    <property type="term" value="P:DNA biosynthetic process"/>
    <property type="evidence" value="ECO:0007669"/>
    <property type="project" value="UniProtKB-ARBA"/>
</dbReference>
<organism evidence="3 4">
    <name type="scientific">Meganyctiphanes norvegica</name>
    <name type="common">Northern krill</name>
    <name type="synonym">Thysanopoda norvegica</name>
    <dbReference type="NCBI Taxonomy" id="48144"/>
    <lineage>
        <taxon>Eukaryota</taxon>
        <taxon>Metazoa</taxon>
        <taxon>Ecdysozoa</taxon>
        <taxon>Arthropoda</taxon>
        <taxon>Crustacea</taxon>
        <taxon>Multicrustacea</taxon>
        <taxon>Malacostraca</taxon>
        <taxon>Eumalacostraca</taxon>
        <taxon>Eucarida</taxon>
        <taxon>Euphausiacea</taxon>
        <taxon>Euphausiidae</taxon>
        <taxon>Meganyctiphanes</taxon>
    </lineage>
</organism>
<dbReference type="InterPro" id="IPR043502">
    <property type="entry name" value="DNA/RNA_pol_sf"/>
</dbReference>
<keyword evidence="1" id="KW-0175">Coiled coil</keyword>